<dbReference type="InterPro" id="IPR027417">
    <property type="entry name" value="P-loop_NTPase"/>
</dbReference>
<dbReference type="Proteomes" id="UP001387293">
    <property type="component" value="Unassembled WGS sequence"/>
</dbReference>
<dbReference type="SUPFAM" id="SSF52540">
    <property type="entry name" value="P-loop containing nucleoside triphosphate hydrolases"/>
    <property type="match status" value="1"/>
</dbReference>
<evidence type="ECO:0008006" key="3">
    <source>
        <dbReference type="Google" id="ProtNLM"/>
    </source>
</evidence>
<accession>A0ABU8L2X8</accession>
<evidence type="ECO:0000313" key="2">
    <source>
        <dbReference type="Proteomes" id="UP001387293"/>
    </source>
</evidence>
<reference evidence="1 2" key="1">
    <citation type="submission" date="2022-12" db="EMBL/GenBank/DDBJ databases">
        <authorList>
            <person name="Muema E."/>
        </authorList>
    </citation>
    <scope>NUCLEOTIDE SEQUENCE [LARGE SCALE GENOMIC DNA]</scope>
    <source>
        <strain evidence="2">1326</strain>
    </source>
</reference>
<keyword evidence="2" id="KW-1185">Reference proteome</keyword>
<protein>
    <recommendedName>
        <fullName evidence="3">ATP-binding protein</fullName>
    </recommendedName>
</protein>
<comment type="caution">
    <text evidence="1">The sequence shown here is derived from an EMBL/GenBank/DDBJ whole genome shotgun (WGS) entry which is preliminary data.</text>
</comment>
<evidence type="ECO:0000313" key="1">
    <source>
        <dbReference type="EMBL" id="MEI9412007.1"/>
    </source>
</evidence>
<sequence>MAVFEITKEMIASVEDEQLRQLLRRLLEAEARAGNIPLSAIGVGGNQTAGDGGVDGSIAWNGPPNPEGWLPRRTIYFQSKAEVMGPAKLIHEMRPKRVPRPIFSELAAIGGAYIVFSSDDPSKSRHEARIAAMRDAIADVAGSDQIALEFYGADKIARWSNQRLGVALWLLEQVGRPLAGWRGYGAWSAPDSPGQPYLLDDTARATIDSRELPMRDAVKKMRETLFRPGGVVRLIGLSGMGKTRLAEALFDDRLGGGAALPTERAVYGDAGLELAVSAALMAEQIAVAGVEAVVVVDNCTQRTHSQLAEIVRRGNSRASLLTIDYDVLSEQPTGTLVTLGGNSEEILDGVLKQRFPGLSDAERRRLAEISGGNARIALKIAEAGGEDIDLSKLKDSELLERLFQTGRQERDSKARECAEAASLVHAFYAIAGDGHVVEYPVLADLAGVTPQRFFRTIATFLDWGVVQQRGPQRAVMPPPLANMLAGPCIRRSDPDALVATFVCGPVRLFASFARRIGQLHDEPAAIAIAERFFAVGGPLGHPVALDRLRHRAFIHAAAAAPEAALTAIERALRSDDRDRLLEPDERRRDLSQLLVHIAYEPRLFGRAIDVLTAFTLADRDTRDELKARPHLLERFWPILSITLADQDTRLSRIDRMLSNPDDRIRALGVEALDHMLDANHFSSSLNLEFGAKVRLKEWRPNNGPGYRAWFDEAYGRLMMIAESRRAEAVRARDVIADHFREHYDSSIEDKTLDAMRAVRGADYWELGWRAINDTLSFMQRPAPQDTAAATKLEKLIALERDFRPKSIDDFFETFVLGEPWRHWHPNGNHRKMVRHASALSRAVGRAMMQGSVALTPYLDRAAAASGTNSVWSFMVGLARSSTDLDALWDMAHARFVLTDRGHPGLLGGLLEGARVRHRDWVERKLDAIVTDPALSEHLVTLHNAVPLDASAVERFSTALSRGVISVDRFSQLMMGSVTKPLPGTVLARFLRELFANDAGLVPALQILHMRLYGDRGDKVPFDPALIEVGREMLGDARIYTHEFRQQDHDIAGIAKVVFSAGDNPVLARTICIAMRGHAGNNYISDRDFRELATLIMAQYPLTVCEEIVEKSANEHLIQRFFGKLADQDDDEMLEPGAGVETLLEWVAQDPQARALKVAHVVRYMVKDDVSGALRWSAVALALINIAPDPGPILRAFERRFFTGAGWGPFSLRFVRRRPLVAAMLQSTLPRAQAWAREAGPRLEERIRQWDEMDRDRDSRFE</sequence>
<proteinExistence type="predicted"/>
<dbReference type="RefSeq" id="WP_337108447.1">
    <property type="nucleotide sequence ID" value="NZ_JAPYKS010000021.1"/>
</dbReference>
<name>A0ABU8L2X8_9HYPH</name>
<organism evidence="1 2">
    <name type="scientific">Mesorhizobium salmacidum</name>
    <dbReference type="NCBI Taxonomy" id="3015171"/>
    <lineage>
        <taxon>Bacteria</taxon>
        <taxon>Pseudomonadati</taxon>
        <taxon>Pseudomonadota</taxon>
        <taxon>Alphaproteobacteria</taxon>
        <taxon>Hyphomicrobiales</taxon>
        <taxon>Phyllobacteriaceae</taxon>
        <taxon>Mesorhizobium</taxon>
    </lineage>
</organism>
<gene>
    <name evidence="1" type="ORF">O7A60_25040</name>
</gene>
<dbReference type="EMBL" id="JAPYKS010000021">
    <property type="protein sequence ID" value="MEI9412007.1"/>
    <property type="molecule type" value="Genomic_DNA"/>
</dbReference>